<evidence type="ECO:0000313" key="2">
    <source>
        <dbReference type="EMBL" id="CAL1372108.1"/>
    </source>
</evidence>
<gene>
    <name evidence="2" type="ORF">LTRI10_LOCUS14131</name>
</gene>
<reference evidence="2 3" key="1">
    <citation type="submission" date="2024-04" db="EMBL/GenBank/DDBJ databases">
        <authorList>
            <person name="Fracassetti M."/>
        </authorList>
    </citation>
    <scope>NUCLEOTIDE SEQUENCE [LARGE SCALE GENOMIC DNA]</scope>
</reference>
<evidence type="ECO:0000256" key="1">
    <source>
        <dbReference type="SAM" id="MobiDB-lite"/>
    </source>
</evidence>
<keyword evidence="3" id="KW-1185">Reference proteome</keyword>
<evidence type="ECO:0000313" key="3">
    <source>
        <dbReference type="Proteomes" id="UP001497516"/>
    </source>
</evidence>
<feature type="region of interest" description="Disordered" evidence="1">
    <location>
        <begin position="59"/>
        <end position="87"/>
    </location>
</feature>
<sequence length="87" mass="9293">MLLLAKNGALAGEALRVEEAEASASLGVMRDDLETAKRRQTELVQACEDANIEAAKAASLVQQSMDEDRDQTGTGPYNPDRDRTGTG</sequence>
<dbReference type="AlphaFoldDB" id="A0AAV2DE05"/>
<name>A0AAV2DE05_9ROSI</name>
<organism evidence="2 3">
    <name type="scientific">Linum trigynum</name>
    <dbReference type="NCBI Taxonomy" id="586398"/>
    <lineage>
        <taxon>Eukaryota</taxon>
        <taxon>Viridiplantae</taxon>
        <taxon>Streptophyta</taxon>
        <taxon>Embryophyta</taxon>
        <taxon>Tracheophyta</taxon>
        <taxon>Spermatophyta</taxon>
        <taxon>Magnoliopsida</taxon>
        <taxon>eudicotyledons</taxon>
        <taxon>Gunneridae</taxon>
        <taxon>Pentapetalae</taxon>
        <taxon>rosids</taxon>
        <taxon>fabids</taxon>
        <taxon>Malpighiales</taxon>
        <taxon>Linaceae</taxon>
        <taxon>Linum</taxon>
    </lineage>
</organism>
<dbReference type="EMBL" id="OZ034815">
    <property type="protein sequence ID" value="CAL1372108.1"/>
    <property type="molecule type" value="Genomic_DNA"/>
</dbReference>
<proteinExistence type="predicted"/>
<dbReference type="Proteomes" id="UP001497516">
    <property type="component" value="Chromosome 2"/>
</dbReference>
<accession>A0AAV2DE05</accession>
<protein>
    <submittedName>
        <fullName evidence="2">Uncharacterized protein</fullName>
    </submittedName>
</protein>